<accession>A0A4R0MUY2</accession>
<gene>
    <name evidence="4" type="ORF">EZ444_19775</name>
</gene>
<sequence length="176" mass="18665">MKKVTKVLAIAAGLFMLTATASQAQTREKAKGVRFGLGISGGVTTKESPFKYGLGADLGFQFDLTRELAITATGGYTTLKADDNQGADYNFIPVKAGVKVFPQIGGLYLSTEAGAGFGIKEGSKTAFLYSGGLGYACANGFDLGVRYEGYTQKESSSTYRPQNGQFALRLAYSFKL</sequence>
<evidence type="ECO:0000256" key="2">
    <source>
        <dbReference type="SAM" id="SignalP"/>
    </source>
</evidence>
<feature type="domain" description="Outer membrane protein beta-barrel" evidence="3">
    <location>
        <begin position="14"/>
        <end position="174"/>
    </location>
</feature>
<feature type="chain" id="PRO_5020192790" description="Outer membrane protein beta-barrel domain-containing protein" evidence="2">
    <location>
        <begin position="25"/>
        <end position="176"/>
    </location>
</feature>
<dbReference type="AlphaFoldDB" id="A0A4R0MUY2"/>
<dbReference type="InterPro" id="IPR011250">
    <property type="entry name" value="OMP/PagP_B-barrel"/>
</dbReference>
<evidence type="ECO:0000313" key="4">
    <source>
        <dbReference type="EMBL" id="TCC90959.1"/>
    </source>
</evidence>
<dbReference type="EMBL" id="SJSM01000016">
    <property type="protein sequence ID" value="TCC90959.1"/>
    <property type="molecule type" value="Genomic_DNA"/>
</dbReference>
<dbReference type="OrthoDB" id="791021at2"/>
<dbReference type="SUPFAM" id="SSF56925">
    <property type="entry name" value="OMPA-like"/>
    <property type="match status" value="1"/>
</dbReference>
<dbReference type="RefSeq" id="WP_131610881.1">
    <property type="nucleotide sequence ID" value="NZ_SJSM01000016.1"/>
</dbReference>
<keyword evidence="1 2" id="KW-0732">Signal</keyword>
<proteinExistence type="predicted"/>
<evidence type="ECO:0000256" key="1">
    <source>
        <dbReference type="ARBA" id="ARBA00022729"/>
    </source>
</evidence>
<dbReference type="Pfam" id="PF13505">
    <property type="entry name" value="OMP_b-brl"/>
    <property type="match status" value="1"/>
</dbReference>
<evidence type="ECO:0000313" key="5">
    <source>
        <dbReference type="Proteomes" id="UP000291117"/>
    </source>
</evidence>
<evidence type="ECO:0000259" key="3">
    <source>
        <dbReference type="Pfam" id="PF13505"/>
    </source>
</evidence>
<dbReference type="Proteomes" id="UP000291117">
    <property type="component" value="Unassembled WGS sequence"/>
</dbReference>
<protein>
    <recommendedName>
        <fullName evidence="3">Outer membrane protein beta-barrel domain-containing protein</fullName>
    </recommendedName>
</protein>
<dbReference type="InterPro" id="IPR027385">
    <property type="entry name" value="Beta-barrel_OMP"/>
</dbReference>
<reference evidence="4 5" key="1">
    <citation type="submission" date="2019-02" db="EMBL/GenBank/DDBJ databases">
        <title>Pedobacter sp. RP-3-8 sp. nov., isolated from Arctic soil.</title>
        <authorList>
            <person name="Dahal R.H."/>
        </authorList>
    </citation>
    <scope>NUCLEOTIDE SEQUENCE [LARGE SCALE GENOMIC DNA]</scope>
    <source>
        <strain evidence="4 5">RP-3-8</strain>
    </source>
</reference>
<feature type="signal peptide" evidence="2">
    <location>
        <begin position="1"/>
        <end position="24"/>
    </location>
</feature>
<dbReference type="Gene3D" id="2.40.160.20">
    <property type="match status" value="1"/>
</dbReference>
<name>A0A4R0MUY2_9SPHI</name>
<comment type="caution">
    <text evidence="4">The sequence shown here is derived from an EMBL/GenBank/DDBJ whole genome shotgun (WGS) entry which is preliminary data.</text>
</comment>
<organism evidence="4 5">
    <name type="scientific">Pedobacter hiemivivus</name>
    <dbReference type="NCBI Taxonomy" id="2530454"/>
    <lineage>
        <taxon>Bacteria</taxon>
        <taxon>Pseudomonadati</taxon>
        <taxon>Bacteroidota</taxon>
        <taxon>Sphingobacteriia</taxon>
        <taxon>Sphingobacteriales</taxon>
        <taxon>Sphingobacteriaceae</taxon>
        <taxon>Pedobacter</taxon>
    </lineage>
</organism>
<keyword evidence="5" id="KW-1185">Reference proteome</keyword>